<evidence type="ECO:0008006" key="3">
    <source>
        <dbReference type="Google" id="ProtNLM"/>
    </source>
</evidence>
<sequence>MISSRQMWVLFETYHDVTYFTPESRAAADKLGCKGGWMGYFGMRAAPLGAVPPEMVISTFYNFHPWMVRRAIPDAWQIASPADFLATRLAGVDGALKRMLGPAVSTVSEAADLAQEAARHAPIAGRPLAAANAALESPSQPHLALWQAATVLRESRGDGHVAALVAAQLSPVETLVLFAAERKVSQAYMQKARGWSSEEWAAAESRLSDRGLLSDSSITEAGTALRAEIEQLTDELASSPWHALGAEKTQRLAELLRPLVKVLADQNEAMHTNPMAIDARSVLG</sequence>
<evidence type="ECO:0000313" key="1">
    <source>
        <dbReference type="EMBL" id="MBP2323378.1"/>
    </source>
</evidence>
<keyword evidence="2" id="KW-1185">Reference proteome</keyword>
<dbReference type="EMBL" id="JAGINW010000001">
    <property type="protein sequence ID" value="MBP2323378.1"/>
    <property type="molecule type" value="Genomic_DNA"/>
</dbReference>
<dbReference type="Proteomes" id="UP001519332">
    <property type="component" value="Unassembled WGS sequence"/>
</dbReference>
<comment type="caution">
    <text evidence="1">The sequence shown here is derived from an EMBL/GenBank/DDBJ whole genome shotgun (WGS) entry which is preliminary data.</text>
</comment>
<accession>A0ABS4THP2</accession>
<dbReference type="InterPro" id="IPR054058">
    <property type="entry name" value="HTH_67"/>
</dbReference>
<evidence type="ECO:0000313" key="2">
    <source>
        <dbReference type="Proteomes" id="UP001519332"/>
    </source>
</evidence>
<proteinExistence type="predicted"/>
<protein>
    <recommendedName>
        <fullName evidence="3">SalK</fullName>
    </recommendedName>
</protein>
<dbReference type="NCBIfam" id="NF047719">
    <property type="entry name" value="SCO6745_fam_HTH"/>
    <property type="match status" value="1"/>
</dbReference>
<dbReference type="RefSeq" id="WP_245378297.1">
    <property type="nucleotide sequence ID" value="NZ_JAGINW010000001.1"/>
</dbReference>
<dbReference type="Pfam" id="PF21863">
    <property type="entry name" value="HTH_67"/>
    <property type="match status" value="1"/>
</dbReference>
<name>A0ABS4THP2_9PSEU</name>
<gene>
    <name evidence="1" type="ORF">JOF56_003763</name>
</gene>
<reference evidence="1 2" key="1">
    <citation type="submission" date="2021-03" db="EMBL/GenBank/DDBJ databases">
        <title>Sequencing the genomes of 1000 actinobacteria strains.</title>
        <authorList>
            <person name="Klenk H.-P."/>
        </authorList>
    </citation>
    <scope>NUCLEOTIDE SEQUENCE [LARGE SCALE GENOMIC DNA]</scope>
    <source>
        <strain evidence="1 2">DSM 46670</strain>
    </source>
</reference>
<organism evidence="1 2">
    <name type="scientific">Kibdelosporangium banguiense</name>
    <dbReference type="NCBI Taxonomy" id="1365924"/>
    <lineage>
        <taxon>Bacteria</taxon>
        <taxon>Bacillati</taxon>
        <taxon>Actinomycetota</taxon>
        <taxon>Actinomycetes</taxon>
        <taxon>Pseudonocardiales</taxon>
        <taxon>Pseudonocardiaceae</taxon>
        <taxon>Kibdelosporangium</taxon>
    </lineage>
</organism>